<dbReference type="InterPro" id="IPR036942">
    <property type="entry name" value="Beta-barrel_TonB_sf"/>
</dbReference>
<reference evidence="11 12" key="1">
    <citation type="submission" date="2016-05" db="EMBL/GenBank/DDBJ databases">
        <title>Niabella ginsenosidivorans BS26 whole genome sequencing.</title>
        <authorList>
            <person name="Im W.T."/>
            <person name="Siddiqi M.Z."/>
        </authorList>
    </citation>
    <scope>NUCLEOTIDE SEQUENCE [LARGE SCALE GENOMIC DNA]</scope>
    <source>
        <strain evidence="11 12">BS26</strain>
    </source>
</reference>
<feature type="signal peptide" evidence="9">
    <location>
        <begin position="1"/>
        <end position="17"/>
    </location>
</feature>
<evidence type="ECO:0000256" key="8">
    <source>
        <dbReference type="SAM" id="MobiDB-lite"/>
    </source>
</evidence>
<proteinExistence type="inferred from homology"/>
<dbReference type="STRING" id="1176587.A8C56_12440"/>
<dbReference type="InterPro" id="IPR012910">
    <property type="entry name" value="Plug_dom"/>
</dbReference>
<dbReference type="InterPro" id="IPR037066">
    <property type="entry name" value="Plug_dom_sf"/>
</dbReference>
<gene>
    <name evidence="11" type="ORF">A8C56_12440</name>
</gene>
<accession>A0A1A9I558</accession>
<dbReference type="InterPro" id="IPR023997">
    <property type="entry name" value="TonB-dep_OMP_SusC/RagA_CS"/>
</dbReference>
<organism evidence="11 12">
    <name type="scientific">Niabella ginsenosidivorans</name>
    <dbReference type="NCBI Taxonomy" id="1176587"/>
    <lineage>
        <taxon>Bacteria</taxon>
        <taxon>Pseudomonadati</taxon>
        <taxon>Bacteroidota</taxon>
        <taxon>Chitinophagia</taxon>
        <taxon>Chitinophagales</taxon>
        <taxon>Chitinophagaceae</taxon>
        <taxon>Niabella</taxon>
    </lineage>
</organism>
<dbReference type="SUPFAM" id="SSF56935">
    <property type="entry name" value="Porins"/>
    <property type="match status" value="1"/>
</dbReference>
<feature type="region of interest" description="Disordered" evidence="8">
    <location>
        <begin position="920"/>
        <end position="943"/>
    </location>
</feature>
<keyword evidence="5 7" id="KW-0472">Membrane</keyword>
<keyword evidence="4 7" id="KW-0812">Transmembrane</keyword>
<dbReference type="InterPro" id="IPR023996">
    <property type="entry name" value="TonB-dep_OMP_SusC/RagA"/>
</dbReference>
<keyword evidence="12" id="KW-1185">Reference proteome</keyword>
<feature type="chain" id="PRO_5008389862" description="TonB-dependent receptor plug domain-containing protein" evidence="9">
    <location>
        <begin position="18"/>
        <end position="1131"/>
    </location>
</feature>
<feature type="domain" description="TonB-dependent receptor plug" evidence="10">
    <location>
        <begin position="211"/>
        <end position="341"/>
    </location>
</feature>
<keyword evidence="3 7" id="KW-1134">Transmembrane beta strand</keyword>
<evidence type="ECO:0000259" key="10">
    <source>
        <dbReference type="Pfam" id="PF07715"/>
    </source>
</evidence>
<dbReference type="Pfam" id="PF07715">
    <property type="entry name" value="Plug"/>
    <property type="match status" value="1"/>
</dbReference>
<evidence type="ECO:0000256" key="7">
    <source>
        <dbReference type="PROSITE-ProRule" id="PRU01360"/>
    </source>
</evidence>
<dbReference type="AlphaFoldDB" id="A0A1A9I558"/>
<name>A0A1A9I558_9BACT</name>
<comment type="similarity">
    <text evidence="7">Belongs to the TonB-dependent receptor family.</text>
</comment>
<dbReference type="GO" id="GO:0009279">
    <property type="term" value="C:cell outer membrane"/>
    <property type="evidence" value="ECO:0007669"/>
    <property type="project" value="UniProtKB-SubCell"/>
</dbReference>
<dbReference type="NCBIfam" id="TIGR04057">
    <property type="entry name" value="SusC_RagA_signa"/>
    <property type="match status" value="1"/>
</dbReference>
<dbReference type="InterPro" id="IPR039426">
    <property type="entry name" value="TonB-dep_rcpt-like"/>
</dbReference>
<evidence type="ECO:0000256" key="2">
    <source>
        <dbReference type="ARBA" id="ARBA00022448"/>
    </source>
</evidence>
<evidence type="ECO:0000313" key="11">
    <source>
        <dbReference type="EMBL" id="ANH81684.1"/>
    </source>
</evidence>
<evidence type="ECO:0000256" key="3">
    <source>
        <dbReference type="ARBA" id="ARBA00022452"/>
    </source>
</evidence>
<evidence type="ECO:0000256" key="5">
    <source>
        <dbReference type="ARBA" id="ARBA00023136"/>
    </source>
</evidence>
<evidence type="ECO:0000256" key="1">
    <source>
        <dbReference type="ARBA" id="ARBA00004571"/>
    </source>
</evidence>
<dbReference type="Gene3D" id="2.40.170.20">
    <property type="entry name" value="TonB-dependent receptor, beta-barrel domain"/>
    <property type="match status" value="1"/>
</dbReference>
<dbReference type="SUPFAM" id="SSF49464">
    <property type="entry name" value="Carboxypeptidase regulatory domain-like"/>
    <property type="match status" value="1"/>
</dbReference>
<dbReference type="NCBIfam" id="TIGR04056">
    <property type="entry name" value="OMP_RagA_SusC"/>
    <property type="match status" value="1"/>
</dbReference>
<dbReference type="EMBL" id="CP015772">
    <property type="protein sequence ID" value="ANH81684.1"/>
    <property type="molecule type" value="Genomic_DNA"/>
</dbReference>
<dbReference type="Proteomes" id="UP000077667">
    <property type="component" value="Chromosome"/>
</dbReference>
<evidence type="ECO:0000256" key="6">
    <source>
        <dbReference type="ARBA" id="ARBA00023237"/>
    </source>
</evidence>
<sequence length="1131" mass="124121">MKLNILLLLFAITQVDAKVVAQDITLEGKNIPLEQVISAVKKQTGFGVSYTKDLLRFGKAVTISATKMPLTKFLNQALKDQPFTYKIVEENIILTLKAPKLDNIFNQKIATQNFLKIRIKVTDSLGNTMSGATIAIEKRGISIVTNSNGYADIDLKIGDIVRISYVGYKTSIIVISQTILDSGQLNVSLKLNDAGNKMDELVIIGYGSVRKSDLTGSVAKVTLDDPSEKPATSIEQLLQGRAAGVQITSNTGAPGGGITFSIRGVTSISGSNQPLIVIDGYPIDSDNGSVKVSSGSQSSYLDQLPDDNALANIDPADIESVEILKDASATAIYGSRASNGVVLITTKHGKTGRDRLSYNARFDISSLPKKIDVLNTNEYLSYSNEAYLNSGQDSVFKSDAIARYDSVNTNWQDLIYRPAYSQSHQLSLSGGSDKFKYAVSAGYLGQQGIVKNSRYDRGSLLINLDREISKRFKFGVSLNGSISKNKAAMQSSDRSDPSTSVVYGALLSRPFDSPLTADDQIDQTQIGNPLTIIELADDQNRVTTVLANMYLNYTLAPGLDFKVNGGVNTRNSRRDFYMPRGTTLGNLEGGYAYLGESSSFNYLTEYTLNYNRTINKKHRINAVGGYTWQQWTRKAFNINVLNFPNDNMSYYDLSSGSSISNPKTSTTQWGLASFIGRANYSFDNRYLATFTAREDGSTRLAEGNKWKFFPSIALGWNVSNEKFMRNARSITSLKLRGSYGLSGNQAVPVGATQARLTSTGSVANEGIQIGYVLENMANNTLHWELTKQQNIGLDMTLFRNRITFGFDYYKKRTDGLLIGLTIPPSNGFTQYNTNQGTVENKGYEFDLGAKILTRGLKWDVSGNISFNRNKIISLGPGVNSFTGPAFTAVGGQALNIFEVGYPIGSFYGYRIIGIYQNQEEVDKSPQDPSNNKPGSFKFKDISGPNGVPDGVISADDREIIGNPYPNFIFGLTNNLDWKSFSLSFLVLGNIGQDVINANRYTMDALARGSQANVRKEAYEGRWTGEGTSNTYPQATTSASPFSNRFTDFIVEDASFVRLKYVTLSYTFENNKIKFARNLKFYLTGSNLLTLTHYKGYDPEINSHGDNSMTPGIDNGSIPQYRSLSIGMNVGF</sequence>
<evidence type="ECO:0000313" key="12">
    <source>
        <dbReference type="Proteomes" id="UP000077667"/>
    </source>
</evidence>
<dbReference type="KEGG" id="nia:A8C56_12440"/>
<comment type="subcellular location">
    <subcellularLocation>
        <location evidence="1 7">Cell outer membrane</location>
        <topology evidence="1 7">Multi-pass membrane protein</topology>
    </subcellularLocation>
</comment>
<dbReference type="Gene3D" id="2.170.130.10">
    <property type="entry name" value="TonB-dependent receptor, plug domain"/>
    <property type="match status" value="1"/>
</dbReference>
<dbReference type="PROSITE" id="PS52016">
    <property type="entry name" value="TONB_DEPENDENT_REC_3"/>
    <property type="match status" value="1"/>
</dbReference>
<dbReference type="InterPro" id="IPR008969">
    <property type="entry name" value="CarboxyPept-like_regulatory"/>
</dbReference>
<evidence type="ECO:0000256" key="4">
    <source>
        <dbReference type="ARBA" id="ARBA00022692"/>
    </source>
</evidence>
<keyword evidence="6 7" id="KW-0998">Cell outer membrane</keyword>
<keyword evidence="2 7" id="KW-0813">Transport</keyword>
<protein>
    <recommendedName>
        <fullName evidence="10">TonB-dependent receptor plug domain-containing protein</fullName>
    </recommendedName>
</protein>
<keyword evidence="9" id="KW-0732">Signal</keyword>
<evidence type="ECO:0000256" key="9">
    <source>
        <dbReference type="SAM" id="SignalP"/>
    </source>
</evidence>